<feature type="non-terminal residue" evidence="1">
    <location>
        <position position="72"/>
    </location>
</feature>
<keyword evidence="2" id="KW-1185">Reference proteome</keyword>
<dbReference type="AlphaFoldDB" id="A0AAE0U624"/>
<gene>
    <name evidence="1" type="ORF">B0T20DRAFT_320644</name>
</gene>
<evidence type="ECO:0000313" key="1">
    <source>
        <dbReference type="EMBL" id="KAK3391749.1"/>
    </source>
</evidence>
<dbReference type="Proteomes" id="UP001281003">
    <property type="component" value="Unassembled WGS sequence"/>
</dbReference>
<protein>
    <submittedName>
        <fullName evidence="1">Uncharacterized protein</fullName>
    </submittedName>
</protein>
<evidence type="ECO:0000313" key="2">
    <source>
        <dbReference type="Proteomes" id="UP001281003"/>
    </source>
</evidence>
<proteinExistence type="predicted"/>
<dbReference type="EMBL" id="JAUTDP010000012">
    <property type="protein sequence ID" value="KAK3391749.1"/>
    <property type="molecule type" value="Genomic_DNA"/>
</dbReference>
<sequence length="72" mass="8078">MLEANATLVDWQVRQLLRPDMKSLSGRQDGLFPSFTSFLQTGFRGLCPIQEVAALLHRDLLLASSMKFSQPV</sequence>
<reference evidence="1" key="1">
    <citation type="journal article" date="2023" name="Mol. Phylogenet. Evol.">
        <title>Genome-scale phylogeny and comparative genomics of the fungal order Sordariales.</title>
        <authorList>
            <person name="Hensen N."/>
            <person name="Bonometti L."/>
            <person name="Westerberg I."/>
            <person name="Brannstrom I.O."/>
            <person name="Guillou S."/>
            <person name="Cros-Aarteil S."/>
            <person name="Calhoun S."/>
            <person name="Haridas S."/>
            <person name="Kuo A."/>
            <person name="Mondo S."/>
            <person name="Pangilinan J."/>
            <person name="Riley R."/>
            <person name="LaButti K."/>
            <person name="Andreopoulos B."/>
            <person name="Lipzen A."/>
            <person name="Chen C."/>
            <person name="Yan M."/>
            <person name="Daum C."/>
            <person name="Ng V."/>
            <person name="Clum A."/>
            <person name="Steindorff A."/>
            <person name="Ohm R.A."/>
            <person name="Martin F."/>
            <person name="Silar P."/>
            <person name="Natvig D.O."/>
            <person name="Lalanne C."/>
            <person name="Gautier V."/>
            <person name="Ament-Velasquez S.L."/>
            <person name="Kruys A."/>
            <person name="Hutchinson M.I."/>
            <person name="Powell A.J."/>
            <person name="Barry K."/>
            <person name="Miller A.N."/>
            <person name="Grigoriev I.V."/>
            <person name="Debuchy R."/>
            <person name="Gladieux P."/>
            <person name="Hiltunen Thoren M."/>
            <person name="Johannesson H."/>
        </authorList>
    </citation>
    <scope>NUCLEOTIDE SEQUENCE</scope>
    <source>
        <strain evidence="1">FGSC 1904</strain>
    </source>
</reference>
<accession>A0AAE0U624</accession>
<comment type="caution">
    <text evidence="1">The sequence shown here is derived from an EMBL/GenBank/DDBJ whole genome shotgun (WGS) entry which is preliminary data.</text>
</comment>
<organism evidence="1 2">
    <name type="scientific">Sordaria brevicollis</name>
    <dbReference type="NCBI Taxonomy" id="83679"/>
    <lineage>
        <taxon>Eukaryota</taxon>
        <taxon>Fungi</taxon>
        <taxon>Dikarya</taxon>
        <taxon>Ascomycota</taxon>
        <taxon>Pezizomycotina</taxon>
        <taxon>Sordariomycetes</taxon>
        <taxon>Sordariomycetidae</taxon>
        <taxon>Sordariales</taxon>
        <taxon>Sordariaceae</taxon>
        <taxon>Sordaria</taxon>
    </lineage>
</organism>
<reference evidence="1" key="2">
    <citation type="submission" date="2023-07" db="EMBL/GenBank/DDBJ databases">
        <authorList>
            <consortium name="Lawrence Berkeley National Laboratory"/>
            <person name="Haridas S."/>
            <person name="Hensen N."/>
            <person name="Bonometti L."/>
            <person name="Westerberg I."/>
            <person name="Brannstrom I.O."/>
            <person name="Guillou S."/>
            <person name="Cros-Aarteil S."/>
            <person name="Calhoun S."/>
            <person name="Kuo A."/>
            <person name="Mondo S."/>
            <person name="Pangilinan J."/>
            <person name="Riley R."/>
            <person name="LaButti K."/>
            <person name="Andreopoulos B."/>
            <person name="Lipzen A."/>
            <person name="Chen C."/>
            <person name="Yanf M."/>
            <person name="Daum C."/>
            <person name="Ng V."/>
            <person name="Clum A."/>
            <person name="Steindorff A."/>
            <person name="Ohm R."/>
            <person name="Martin F."/>
            <person name="Silar P."/>
            <person name="Natvig D."/>
            <person name="Lalanne C."/>
            <person name="Gautier V."/>
            <person name="Ament-velasquez S.L."/>
            <person name="Kruys A."/>
            <person name="Hutchinson M.I."/>
            <person name="Powell A.J."/>
            <person name="Barry K."/>
            <person name="Miller A.N."/>
            <person name="Grigoriev I.V."/>
            <person name="Debuchy R."/>
            <person name="Gladieux P."/>
            <person name="Thoren M.H."/>
            <person name="Johannesson H."/>
        </authorList>
    </citation>
    <scope>NUCLEOTIDE SEQUENCE</scope>
    <source>
        <strain evidence="1">FGSC 1904</strain>
    </source>
</reference>
<name>A0AAE0U624_SORBR</name>